<keyword evidence="4" id="KW-1185">Reference proteome</keyword>
<dbReference type="OMA" id="WFIECRA"/>
<sequence>MSNATYDEIWQSAMVALNEQLHIENHELGLPEGHPGVPSAQPTMAEAYVHYAALYVKYVQILRQLDTAHRGMKHPQKRGLVRRVMELVMTRVVQLKHELVKWNPPNPGLPKDRPFPWEWVNLDSLLYDLKLQPEALDLPLPRFMTEDRAKFLKHRDDRIRSQIKLKLGVERVLVELDDVLFDDESQRMDPAQAIAILRRNERGRQGRHRALAVMAMRARGDDGGGTSGGAAAGAGASSGAGGIGIGIGFDGEEGEARMDEELAAALIQKVVRGFISRRRAAKAREQELVFVGMRPAPPGRLEQLEGAVREADAVRREEQRQFAEEYARARVDLKATVREESGADMREEWMKVTSSVVTKQVMAGGASLEELASSAEPLEVLHRLLAAASGAGGDAPPEEEDGAGDKKKGGGDKKKGGKAAADKKGGKKKGGGDEEEAEDLPMPLTGPSIYSTELLATVEQYERVWAHRDESANPQQRYDEELEREAVRAVVETDVRREVEEALVAQLKNWAKTVAAGSSKKKKGAKKGKKGKKGAKGKKGKKLPGEKFCKDMDEMDMLSALAEAQIINSPREGVSVADFQGEFDFLSTERATANSAAYMTDKPDPHWVPGDPCYPQIRQNVTEYCVYPLGSRAVREGVATYCEERKLPALPRSIMLFGPPGTGKTMLAQGVANDTGAVFFNLSPGNTDGKFTEKSGPAKLLHMVFTLARHEEIQPAVIYIDECEQFCTAGKAKGKAEGGARFKKDLPAYIKSLVPADGVCVIGCSSRPWDGDVKTGKAFRAVFHRFLYIPQPDYSTRRRVWRDAVFRALRAGGATMPVDFDLSTLSHVSNGYTVGSILKTVRATLTPRRVERVRSGKRPLVVSELLGALSKCPRVYGDSLVGDDGGLEGFSLFVDMISGYKAARAAIADDDGGGAKGAKGAKGGKKKK</sequence>
<evidence type="ECO:0000256" key="1">
    <source>
        <dbReference type="SAM" id="MobiDB-lite"/>
    </source>
</evidence>
<dbReference type="Gene3D" id="3.40.50.300">
    <property type="entry name" value="P-loop containing nucleotide triphosphate hydrolases"/>
    <property type="match status" value="1"/>
</dbReference>
<dbReference type="GO" id="GO:0005524">
    <property type="term" value="F:ATP binding"/>
    <property type="evidence" value="ECO:0007669"/>
    <property type="project" value="InterPro"/>
</dbReference>
<dbReference type="GO" id="GO:0016887">
    <property type="term" value="F:ATP hydrolysis activity"/>
    <property type="evidence" value="ECO:0007669"/>
    <property type="project" value="InterPro"/>
</dbReference>
<dbReference type="Proteomes" id="UP000323011">
    <property type="component" value="Unassembled WGS sequence"/>
</dbReference>
<gene>
    <name evidence="3" type="ORF">FNF29_00782</name>
</gene>
<feature type="compositionally biased region" description="Basic residues" evidence="1">
    <location>
        <begin position="519"/>
        <end position="542"/>
    </location>
</feature>
<feature type="region of interest" description="Disordered" evidence="1">
    <location>
        <begin position="389"/>
        <end position="448"/>
    </location>
</feature>
<feature type="domain" description="AAA+ ATPase" evidence="2">
    <location>
        <begin position="650"/>
        <end position="793"/>
    </location>
</feature>
<feature type="compositionally biased region" description="Basic and acidic residues" evidence="1">
    <location>
        <begin position="403"/>
        <end position="424"/>
    </location>
</feature>
<evidence type="ECO:0000313" key="3">
    <source>
        <dbReference type="EMBL" id="KAA0156671.1"/>
    </source>
</evidence>
<dbReference type="PANTHER" id="PTHR14690">
    <property type="entry name" value="IQ MOTIF CONTAINING WITH AAA DOMAIN 1"/>
    <property type="match status" value="1"/>
</dbReference>
<dbReference type="SUPFAM" id="SSF52540">
    <property type="entry name" value="P-loop containing nucleoside triphosphate hydrolases"/>
    <property type="match status" value="1"/>
</dbReference>
<dbReference type="SMART" id="SM00382">
    <property type="entry name" value="AAA"/>
    <property type="match status" value="1"/>
</dbReference>
<accession>A0A5A8CY44</accession>
<evidence type="ECO:0000259" key="2">
    <source>
        <dbReference type="SMART" id="SM00382"/>
    </source>
</evidence>
<dbReference type="EMBL" id="VLTN01000003">
    <property type="protein sequence ID" value="KAA0156671.1"/>
    <property type="molecule type" value="Genomic_DNA"/>
</dbReference>
<feature type="region of interest" description="Disordered" evidence="1">
    <location>
        <begin position="515"/>
        <end position="546"/>
    </location>
</feature>
<dbReference type="Pfam" id="PF00004">
    <property type="entry name" value="AAA"/>
    <property type="match status" value="1"/>
</dbReference>
<comment type="caution">
    <text evidence="3">The sequence shown here is derived from an EMBL/GenBank/DDBJ whole genome shotgun (WGS) entry which is preliminary data.</text>
</comment>
<dbReference type="InterPro" id="IPR027417">
    <property type="entry name" value="P-loop_NTPase"/>
</dbReference>
<evidence type="ECO:0000313" key="4">
    <source>
        <dbReference type="Proteomes" id="UP000323011"/>
    </source>
</evidence>
<dbReference type="PROSITE" id="PS50096">
    <property type="entry name" value="IQ"/>
    <property type="match status" value="1"/>
</dbReference>
<dbReference type="InterPro" id="IPR052267">
    <property type="entry name" value="N-DRC_Component"/>
</dbReference>
<dbReference type="InterPro" id="IPR003959">
    <property type="entry name" value="ATPase_AAA_core"/>
</dbReference>
<dbReference type="PANTHER" id="PTHR14690:SF0">
    <property type="entry name" value="IQ MOTIF CONTAINING WITH AAA DOMAIN 1"/>
    <property type="match status" value="1"/>
</dbReference>
<dbReference type="InterPro" id="IPR003593">
    <property type="entry name" value="AAA+_ATPase"/>
</dbReference>
<organism evidence="3 4">
    <name type="scientific">Cafeteria roenbergensis</name>
    <name type="common">Marine flagellate</name>
    <dbReference type="NCBI Taxonomy" id="33653"/>
    <lineage>
        <taxon>Eukaryota</taxon>
        <taxon>Sar</taxon>
        <taxon>Stramenopiles</taxon>
        <taxon>Bigyra</taxon>
        <taxon>Opalozoa</taxon>
        <taxon>Bicosoecida</taxon>
        <taxon>Cafeteriaceae</taxon>
        <taxon>Cafeteria</taxon>
    </lineage>
</organism>
<protein>
    <recommendedName>
        <fullName evidence="2">AAA+ ATPase domain-containing protein</fullName>
    </recommendedName>
</protein>
<proteinExistence type="predicted"/>
<reference evidence="3 4" key="1">
    <citation type="submission" date="2019-07" db="EMBL/GenBank/DDBJ databases">
        <title>Genomes of Cafeteria roenbergensis.</title>
        <authorList>
            <person name="Fischer M.G."/>
            <person name="Hackl T."/>
            <person name="Roman M."/>
        </authorList>
    </citation>
    <scope>NUCLEOTIDE SEQUENCE [LARGE SCALE GENOMIC DNA]</scope>
    <source>
        <strain evidence="3 4">BVI</strain>
    </source>
</reference>
<dbReference type="AlphaFoldDB" id="A0A5A8CY44"/>
<name>A0A5A8CY44_CAFRO</name>